<feature type="binding site" evidence="4">
    <location>
        <position position="200"/>
    </location>
    <ligand>
        <name>Mg(2+)</name>
        <dbReference type="ChEBI" id="CHEBI:18420"/>
        <label>1</label>
        <note>catalytic</note>
    </ligand>
</feature>
<proteinExistence type="inferred from homology"/>
<evidence type="ECO:0000313" key="6">
    <source>
        <dbReference type="Proteomes" id="UP000523821"/>
    </source>
</evidence>
<evidence type="ECO:0000256" key="1">
    <source>
        <dbReference type="ARBA" id="ARBA00009759"/>
    </source>
</evidence>
<feature type="binding site" evidence="4">
    <location>
        <position position="88"/>
    </location>
    <ligand>
        <name>Mg(2+)</name>
        <dbReference type="ChEBI" id="CHEBI:18420"/>
        <label>1</label>
        <note>catalytic</note>
    </ligand>
</feature>
<dbReference type="RefSeq" id="WP_183853477.1">
    <property type="nucleotide sequence ID" value="NZ_JACHOO010000002.1"/>
</dbReference>
<dbReference type="EMBL" id="JACHOO010000002">
    <property type="protein sequence ID" value="MBB5752111.1"/>
    <property type="molecule type" value="Genomic_DNA"/>
</dbReference>
<reference evidence="5 6" key="1">
    <citation type="submission" date="2020-08" db="EMBL/GenBank/DDBJ databases">
        <title>Genomic Encyclopedia of Type Strains, Phase IV (KMG-IV): sequencing the most valuable type-strain genomes for metagenomic binning, comparative biology and taxonomic classification.</title>
        <authorList>
            <person name="Goeker M."/>
        </authorList>
    </citation>
    <scope>NUCLEOTIDE SEQUENCE [LARGE SCALE GENOMIC DNA]</scope>
    <source>
        <strain evidence="5 6">DSM 16268</strain>
    </source>
</reference>
<name>A0A7W9FJZ3_9HYPH</name>
<dbReference type="GO" id="GO:0046854">
    <property type="term" value="P:phosphatidylinositol phosphate biosynthetic process"/>
    <property type="evidence" value="ECO:0007669"/>
    <property type="project" value="InterPro"/>
</dbReference>
<dbReference type="Gene3D" id="3.40.190.80">
    <property type="match status" value="1"/>
</dbReference>
<evidence type="ECO:0000313" key="5">
    <source>
        <dbReference type="EMBL" id="MBB5752111.1"/>
    </source>
</evidence>
<dbReference type="SUPFAM" id="SSF56655">
    <property type="entry name" value="Carbohydrate phosphatase"/>
    <property type="match status" value="1"/>
</dbReference>
<comment type="similarity">
    <text evidence="1">Belongs to the inositol monophosphatase superfamily.</text>
</comment>
<dbReference type="InterPro" id="IPR000760">
    <property type="entry name" value="Inositol_monophosphatase-like"/>
</dbReference>
<accession>A0A7W9FJZ3</accession>
<dbReference type="Proteomes" id="UP000523821">
    <property type="component" value="Unassembled WGS sequence"/>
</dbReference>
<feature type="binding site" evidence="4">
    <location>
        <position position="67"/>
    </location>
    <ligand>
        <name>Mg(2+)</name>
        <dbReference type="ChEBI" id="CHEBI:18420"/>
        <label>1</label>
        <note>catalytic</note>
    </ligand>
</feature>
<dbReference type="Gene3D" id="3.30.540.10">
    <property type="entry name" value="Fructose-1,6-Bisphosphatase, subunit A, domain 1"/>
    <property type="match status" value="1"/>
</dbReference>
<keyword evidence="5" id="KW-0378">Hydrolase</keyword>
<dbReference type="GO" id="GO:0006020">
    <property type="term" value="P:inositol metabolic process"/>
    <property type="evidence" value="ECO:0007669"/>
    <property type="project" value="TreeGrafter"/>
</dbReference>
<organism evidence="5 6">
    <name type="scientific">Prosthecomicrobium pneumaticum</name>
    <dbReference type="NCBI Taxonomy" id="81895"/>
    <lineage>
        <taxon>Bacteria</taxon>
        <taxon>Pseudomonadati</taxon>
        <taxon>Pseudomonadota</taxon>
        <taxon>Alphaproteobacteria</taxon>
        <taxon>Hyphomicrobiales</taxon>
        <taxon>Kaistiaceae</taxon>
        <taxon>Prosthecomicrobium</taxon>
    </lineage>
</organism>
<keyword evidence="2 4" id="KW-0479">Metal-binding</keyword>
<dbReference type="CDD" id="cd01638">
    <property type="entry name" value="CysQ"/>
    <property type="match status" value="1"/>
</dbReference>
<sequence>MAAADDLLLIAAAAREAGAIALRYFRNNPRRWTKGVSSPVTEADIAVDDFLSARLRAARPDYGWLSEETADGPERLDRARVFVVDPIDGTRGFIEGDRRWTVSIAVVEHGRPVAAALYAPALDELFEARTGGGATLGGRPLALATPPALDAAHIAGPRRQAKLLGTRAPDFVPSLAYRIALVATGRIDVAIAGPNAQDWDIAAADLIVAEAGGLLADLDGAPPRYNRSDPRHPALVAAAPALQHAVAAALGRGHGA</sequence>
<feature type="binding site" evidence="4">
    <location>
        <position position="85"/>
    </location>
    <ligand>
        <name>Mg(2+)</name>
        <dbReference type="ChEBI" id="CHEBI:18420"/>
        <label>1</label>
        <note>catalytic</note>
    </ligand>
</feature>
<dbReference type="EC" id="3.1.3.25" evidence="5"/>
<evidence type="ECO:0000256" key="4">
    <source>
        <dbReference type="PIRSR" id="PIRSR600760-2"/>
    </source>
</evidence>
<dbReference type="AlphaFoldDB" id="A0A7W9FJZ3"/>
<protein>
    <submittedName>
        <fullName evidence="5">Myo-inositol-1(Or 4)-monophosphatase</fullName>
        <ecNumber evidence="5">3.1.3.25</ecNumber>
    </submittedName>
</protein>
<dbReference type="PANTHER" id="PTHR20854">
    <property type="entry name" value="INOSITOL MONOPHOSPHATASE"/>
    <property type="match status" value="1"/>
</dbReference>
<evidence type="ECO:0000256" key="2">
    <source>
        <dbReference type="ARBA" id="ARBA00022723"/>
    </source>
</evidence>
<evidence type="ECO:0000256" key="3">
    <source>
        <dbReference type="ARBA" id="ARBA00022842"/>
    </source>
</evidence>
<keyword evidence="6" id="KW-1185">Reference proteome</keyword>
<dbReference type="PANTHER" id="PTHR20854:SF4">
    <property type="entry name" value="INOSITOL-1-MONOPHOSPHATASE-RELATED"/>
    <property type="match status" value="1"/>
</dbReference>
<gene>
    <name evidence="5" type="ORF">GGQ63_001163</name>
</gene>
<feature type="binding site" evidence="4">
    <location>
        <position position="87"/>
    </location>
    <ligand>
        <name>Mg(2+)</name>
        <dbReference type="ChEBI" id="CHEBI:18420"/>
        <label>1</label>
        <note>catalytic</note>
    </ligand>
</feature>
<comment type="caution">
    <text evidence="5">The sequence shown here is derived from an EMBL/GenBank/DDBJ whole genome shotgun (WGS) entry which is preliminary data.</text>
</comment>
<dbReference type="GO" id="GO:0007165">
    <property type="term" value="P:signal transduction"/>
    <property type="evidence" value="ECO:0007669"/>
    <property type="project" value="TreeGrafter"/>
</dbReference>
<dbReference type="InterPro" id="IPR020550">
    <property type="entry name" value="Inositol_monophosphatase_CS"/>
</dbReference>
<dbReference type="GO" id="GO:0008934">
    <property type="term" value="F:inositol monophosphate 1-phosphatase activity"/>
    <property type="evidence" value="ECO:0007669"/>
    <property type="project" value="TreeGrafter"/>
</dbReference>
<dbReference type="PRINTS" id="PR00377">
    <property type="entry name" value="IMPHPHTASES"/>
</dbReference>
<dbReference type="Pfam" id="PF00459">
    <property type="entry name" value="Inositol_P"/>
    <property type="match status" value="1"/>
</dbReference>
<comment type="cofactor">
    <cofactor evidence="4">
        <name>Mg(2+)</name>
        <dbReference type="ChEBI" id="CHEBI:18420"/>
    </cofactor>
</comment>
<dbReference type="GO" id="GO:0046872">
    <property type="term" value="F:metal ion binding"/>
    <property type="evidence" value="ECO:0007669"/>
    <property type="project" value="UniProtKB-KW"/>
</dbReference>
<keyword evidence="3 4" id="KW-0460">Magnesium</keyword>
<dbReference type="PROSITE" id="PS00630">
    <property type="entry name" value="IMP_2"/>
    <property type="match status" value="1"/>
</dbReference>